<evidence type="ECO:0000313" key="6">
    <source>
        <dbReference type="EMBL" id="HAD2235306.1"/>
    </source>
</evidence>
<proteinExistence type="predicted"/>
<evidence type="ECO:0000313" key="9">
    <source>
        <dbReference type="EMBL" id="HAD2682686.1"/>
    </source>
</evidence>
<evidence type="ECO:0000313" key="3">
    <source>
        <dbReference type="EMBL" id="ECC3990119.1"/>
    </source>
</evidence>
<dbReference type="EMBL" id="AAGQKD010000023">
    <property type="protein sequence ID" value="EBQ8848026.1"/>
    <property type="molecule type" value="Genomic_DNA"/>
</dbReference>
<dbReference type="EMBL" id="DAAOAV010000017">
    <property type="protein sequence ID" value="HAD2254386.1"/>
    <property type="molecule type" value="Genomic_DNA"/>
</dbReference>
<dbReference type="AlphaFoldDB" id="A0A1S5SI20"/>
<reference evidence="4" key="2">
    <citation type="journal article" date="2018" name="Genome Biol.">
        <title>SKESA: strategic k-mer extension for scrupulous assemblies.</title>
        <authorList>
            <person name="Souvorov A."/>
            <person name="Agarwala R."/>
            <person name="Lipman D.J."/>
        </authorList>
    </citation>
    <scope>NUCLEOTIDE SEQUENCE</scope>
    <source>
        <strain evidence="4">Salmonella enterica subsp. enterica</strain>
    </source>
</reference>
<reference evidence="2" key="3">
    <citation type="submission" date="2018-07" db="EMBL/GenBank/DDBJ databases">
        <authorList>
            <consortium name="GenomeTrakr network: Whole genome sequencing for foodborne pathogen traceback"/>
        </authorList>
    </citation>
    <scope>NUCLEOTIDE SEQUENCE</scope>
    <source>
        <strain evidence="3">ADRDL-1626</strain>
        <strain evidence="2">MDH-2014-00544</strain>
    </source>
</reference>
<dbReference type="EMBL" id="KX815983">
    <property type="protein sequence ID" value="API82101.1"/>
    <property type="molecule type" value="Genomic_DNA"/>
</dbReference>
<dbReference type="EMBL" id="DAAOES010000018">
    <property type="protein sequence ID" value="HAD2740267.1"/>
    <property type="molecule type" value="Genomic_DNA"/>
</dbReference>
<dbReference type="EMBL" id="AAIBIS010000019">
    <property type="protein sequence ID" value="ECC3990119.1"/>
    <property type="molecule type" value="Genomic_DNA"/>
</dbReference>
<dbReference type="EMBL" id="DAANZS010000017">
    <property type="protein sequence ID" value="HAD2122504.1"/>
    <property type="molecule type" value="Genomic_DNA"/>
</dbReference>
<accession>A0A1S5SI20</accession>
<geneLocation type="plasmid" evidence="1">
    <name>pN13-01125</name>
</geneLocation>
<sequence length="59" mass="6780">MNGEQHTDSLLKICETIEKRLKIFCILIASQALMIEGKNHHYLINLTLISLNEETVKIN</sequence>
<evidence type="ECO:0000313" key="2">
    <source>
        <dbReference type="EMBL" id="EBQ8848026.1"/>
    </source>
</evidence>
<protein>
    <submittedName>
        <fullName evidence="1">Uncharacterized protein</fullName>
    </submittedName>
</protein>
<evidence type="ECO:0000313" key="8">
    <source>
        <dbReference type="EMBL" id="HAD2391595.1"/>
    </source>
</evidence>
<name>A0A1S5SI20_SALET</name>
<evidence type="ECO:0000313" key="7">
    <source>
        <dbReference type="EMBL" id="HAD2254386.1"/>
    </source>
</evidence>
<keyword evidence="1" id="KW-0614">Plasmid</keyword>
<evidence type="ECO:0000313" key="4">
    <source>
        <dbReference type="EMBL" id="HAD2122504.1"/>
    </source>
</evidence>
<dbReference type="EMBL" id="DAAOEG010000016">
    <property type="protein sequence ID" value="HAD2682686.1"/>
    <property type="molecule type" value="Genomic_DNA"/>
</dbReference>
<dbReference type="EMBL" id="DAAOAQ010000017">
    <property type="protein sequence ID" value="HAD2235306.1"/>
    <property type="molecule type" value="Genomic_DNA"/>
</dbReference>
<dbReference type="EMBL" id="DAAOBS010000016">
    <property type="protein sequence ID" value="HAD2391595.1"/>
    <property type="molecule type" value="Genomic_DNA"/>
</dbReference>
<reference evidence="1" key="1">
    <citation type="submission" date="2016-12" db="EMBL/GenBank/DDBJ databases">
        <title>A hybrid virulence and antibiotic resistance plasmid isolated from Salmonella Dublin.</title>
        <authorList>
            <person name="Mangat C.S."/>
            <person name="Bekal S."/>
            <person name="Mulvey M.R."/>
        </authorList>
    </citation>
    <scope>NUCLEOTIDE SEQUENCE</scope>
    <source>
        <strain evidence="1">N13-01125</strain>
        <plasmid evidence="1">pN13-01125</plasmid>
    </source>
</reference>
<reference evidence="4" key="4">
    <citation type="submission" date="2019-01" db="EMBL/GenBank/DDBJ databases">
        <authorList>
            <consortium name="NCBI Pathogen Detection Project"/>
        </authorList>
    </citation>
    <scope>NUCLEOTIDE SEQUENCE</scope>
    <source>
        <strain evidence="4">Salmonella enterica subsp. enterica</strain>
    </source>
</reference>
<organism evidence="1">
    <name type="scientific">Salmonella enterica I</name>
    <dbReference type="NCBI Taxonomy" id="59201"/>
    <lineage>
        <taxon>Bacteria</taxon>
        <taxon>Pseudomonadati</taxon>
        <taxon>Pseudomonadota</taxon>
        <taxon>Gammaproteobacteria</taxon>
        <taxon>Enterobacterales</taxon>
        <taxon>Enterobacteriaceae</taxon>
        <taxon>Salmonella</taxon>
    </lineage>
</organism>
<dbReference type="EMBL" id="DAAOAD010000016">
    <property type="protein sequence ID" value="HAD2178484.1"/>
    <property type="molecule type" value="Genomic_DNA"/>
</dbReference>
<evidence type="ECO:0000313" key="10">
    <source>
        <dbReference type="EMBL" id="HAD2740267.1"/>
    </source>
</evidence>
<gene>
    <name evidence="3" type="ORF">CVB07_21775</name>
    <name evidence="4" type="ORF">G1G60_23345</name>
    <name evidence="5" type="ORF">G1G62_23360</name>
    <name evidence="8" type="ORF">G1G82_23600</name>
    <name evidence="6" type="ORF">G1G84_23360</name>
    <name evidence="7" type="ORF">G1H00_23610</name>
    <name evidence="10" type="ORF">G1H39_23040</name>
    <name evidence="9" type="ORF">G1H87_23360</name>
    <name evidence="2" type="ORF">MB64_20010</name>
</gene>
<evidence type="ECO:0000313" key="1">
    <source>
        <dbReference type="EMBL" id="API82101.1"/>
    </source>
</evidence>
<evidence type="ECO:0000313" key="5">
    <source>
        <dbReference type="EMBL" id="HAD2178484.1"/>
    </source>
</evidence>